<dbReference type="Proteomes" id="UP000323597">
    <property type="component" value="Chromosome A13"/>
</dbReference>
<evidence type="ECO:0000313" key="2">
    <source>
        <dbReference type="Proteomes" id="UP000323597"/>
    </source>
</evidence>
<proteinExistence type="predicted"/>
<accession>A0A5D2WHG5</accession>
<evidence type="ECO:0000313" key="1">
    <source>
        <dbReference type="EMBL" id="TYJ01066.1"/>
    </source>
</evidence>
<feature type="non-terminal residue" evidence="1">
    <location>
        <position position="1"/>
    </location>
</feature>
<name>A0A5D2WHG5_GOSMU</name>
<gene>
    <name evidence="1" type="ORF">E1A91_A13G128900v1</name>
</gene>
<organism evidence="1 2">
    <name type="scientific">Gossypium mustelinum</name>
    <name type="common">Cotton</name>
    <name type="synonym">Gossypium caicoense</name>
    <dbReference type="NCBI Taxonomy" id="34275"/>
    <lineage>
        <taxon>Eukaryota</taxon>
        <taxon>Viridiplantae</taxon>
        <taxon>Streptophyta</taxon>
        <taxon>Embryophyta</taxon>
        <taxon>Tracheophyta</taxon>
        <taxon>Spermatophyta</taxon>
        <taxon>Magnoliopsida</taxon>
        <taxon>eudicotyledons</taxon>
        <taxon>Gunneridae</taxon>
        <taxon>Pentapetalae</taxon>
        <taxon>rosids</taxon>
        <taxon>malvids</taxon>
        <taxon>Malvales</taxon>
        <taxon>Malvaceae</taxon>
        <taxon>Malvoideae</taxon>
        <taxon>Gossypium</taxon>
    </lineage>
</organism>
<protein>
    <submittedName>
        <fullName evidence="1">Uncharacterized protein</fullName>
    </submittedName>
</protein>
<reference evidence="1 2" key="1">
    <citation type="submission" date="2019-07" db="EMBL/GenBank/DDBJ databases">
        <title>WGS assembly of Gossypium mustelinum.</title>
        <authorList>
            <person name="Chen Z.J."/>
            <person name="Sreedasyam A."/>
            <person name="Ando A."/>
            <person name="Song Q."/>
            <person name="De L."/>
            <person name="Hulse-Kemp A."/>
            <person name="Ding M."/>
            <person name="Ye W."/>
            <person name="Kirkbride R."/>
            <person name="Jenkins J."/>
            <person name="Plott C."/>
            <person name="Lovell J."/>
            <person name="Lin Y.-M."/>
            <person name="Vaughn R."/>
            <person name="Liu B."/>
            <person name="Li W."/>
            <person name="Simpson S."/>
            <person name="Scheffler B."/>
            <person name="Saski C."/>
            <person name="Grover C."/>
            <person name="Hu G."/>
            <person name="Conover J."/>
            <person name="Carlson J."/>
            <person name="Shu S."/>
            <person name="Boston L."/>
            <person name="Williams M."/>
            <person name="Peterson D."/>
            <person name="Mcgee K."/>
            <person name="Jones D."/>
            <person name="Wendel J."/>
            <person name="Stelly D."/>
            <person name="Grimwood J."/>
            <person name="Schmutz J."/>
        </authorList>
    </citation>
    <scope>NUCLEOTIDE SEQUENCE [LARGE SCALE GENOMIC DNA]</scope>
    <source>
        <strain evidence="1">1408120.09</strain>
    </source>
</reference>
<dbReference type="EMBL" id="CM017648">
    <property type="protein sequence ID" value="TYJ01066.1"/>
    <property type="molecule type" value="Genomic_DNA"/>
</dbReference>
<keyword evidence="2" id="KW-1185">Reference proteome</keyword>
<sequence>PPCSVDFEIITSLLSSLTTTLDPDLYYLGLKAVSKFIRIKGSIEGIHSKTTHFQVTHIAQHVFLRMSFEPF</sequence>
<dbReference type="AlphaFoldDB" id="A0A5D2WHG5"/>